<keyword evidence="3" id="KW-1185">Reference proteome</keyword>
<proteinExistence type="predicted"/>
<dbReference type="PROSITE" id="PS00018">
    <property type="entry name" value="EF_HAND_1"/>
    <property type="match status" value="1"/>
</dbReference>
<name>A0A226BWX6_9FIRM</name>
<dbReference type="AlphaFoldDB" id="A0A226BWX6"/>
<feature type="coiled-coil region" evidence="1">
    <location>
        <begin position="23"/>
        <end position="50"/>
    </location>
</feature>
<dbReference type="RefSeq" id="WP_089023771.1">
    <property type="nucleotide sequence ID" value="NZ_NIQC01000016.1"/>
</dbReference>
<accession>A0A226BWX6</accession>
<dbReference type="InterPro" id="IPR018247">
    <property type="entry name" value="EF_Hand_1_Ca_BS"/>
</dbReference>
<dbReference type="EMBL" id="NIQC01000016">
    <property type="protein sequence ID" value="OWZ83548.1"/>
    <property type="molecule type" value="Genomic_DNA"/>
</dbReference>
<evidence type="ECO:0000313" key="3">
    <source>
        <dbReference type="Proteomes" id="UP000214588"/>
    </source>
</evidence>
<dbReference type="Proteomes" id="UP000214588">
    <property type="component" value="Unassembled WGS sequence"/>
</dbReference>
<dbReference type="OrthoDB" id="2126232at2"/>
<gene>
    <name evidence="2" type="ORF">CDO51_08065</name>
</gene>
<protein>
    <recommendedName>
        <fullName evidence="4">EF-hand domain-containing protein</fullName>
    </recommendedName>
</protein>
<evidence type="ECO:0008006" key="4">
    <source>
        <dbReference type="Google" id="ProtNLM"/>
    </source>
</evidence>
<reference evidence="2 3" key="1">
    <citation type="submission" date="2017-06" db="EMBL/GenBank/DDBJ databases">
        <title>Draft Genome Sequence of Natranaerobius trueperi halophilic, alkalithermophilic bacteria from soda lakes.</title>
        <authorList>
            <person name="Zhao B."/>
        </authorList>
    </citation>
    <scope>NUCLEOTIDE SEQUENCE [LARGE SCALE GENOMIC DNA]</scope>
    <source>
        <strain evidence="2 3">DSM 18760</strain>
    </source>
</reference>
<evidence type="ECO:0000313" key="2">
    <source>
        <dbReference type="EMBL" id="OWZ83548.1"/>
    </source>
</evidence>
<comment type="caution">
    <text evidence="2">The sequence shown here is derived from an EMBL/GenBank/DDBJ whole genome shotgun (WGS) entry which is preliminary data.</text>
</comment>
<sequence length="70" mass="8360">MKQLKEYYLLISCNKNEDHDGEQKITKQELRQLAKKCKERENKIDCTQCNLRVVDEKGNQVLDCCKERKN</sequence>
<evidence type="ECO:0000256" key="1">
    <source>
        <dbReference type="SAM" id="Coils"/>
    </source>
</evidence>
<organism evidence="2 3">
    <name type="scientific">Natranaerobius trueperi</name>
    <dbReference type="NCBI Taxonomy" id="759412"/>
    <lineage>
        <taxon>Bacteria</taxon>
        <taxon>Bacillati</taxon>
        <taxon>Bacillota</taxon>
        <taxon>Clostridia</taxon>
        <taxon>Natranaerobiales</taxon>
        <taxon>Natranaerobiaceae</taxon>
        <taxon>Natranaerobius</taxon>
    </lineage>
</organism>
<keyword evidence="1" id="KW-0175">Coiled coil</keyword>